<reference evidence="4" key="1">
    <citation type="submission" date="2012-06" db="EMBL/GenBank/DDBJ databases">
        <title>The genome sequence of Coniosporium apollinis CBS 100218.</title>
        <authorList>
            <consortium name="The Broad Institute Genome Sequencing Platform"/>
            <person name="Cuomo C."/>
            <person name="Gorbushina A."/>
            <person name="Noack S."/>
            <person name="Walker B."/>
            <person name="Young S.K."/>
            <person name="Zeng Q."/>
            <person name="Gargeya S."/>
            <person name="Fitzgerald M."/>
            <person name="Haas B."/>
            <person name="Abouelleil A."/>
            <person name="Alvarado L."/>
            <person name="Arachchi H.M."/>
            <person name="Berlin A.M."/>
            <person name="Chapman S.B."/>
            <person name="Goldberg J."/>
            <person name="Griggs A."/>
            <person name="Gujja S."/>
            <person name="Hansen M."/>
            <person name="Howarth C."/>
            <person name="Imamovic A."/>
            <person name="Larimer J."/>
            <person name="McCowan C."/>
            <person name="Montmayeur A."/>
            <person name="Murphy C."/>
            <person name="Neiman D."/>
            <person name="Pearson M."/>
            <person name="Priest M."/>
            <person name="Roberts A."/>
            <person name="Saif S."/>
            <person name="Shea T."/>
            <person name="Sisk P."/>
            <person name="Sykes S."/>
            <person name="Wortman J."/>
            <person name="Nusbaum C."/>
            <person name="Birren B."/>
        </authorList>
    </citation>
    <scope>NUCLEOTIDE SEQUENCE [LARGE SCALE GENOMIC DNA]</scope>
    <source>
        <strain evidence="4">CBS 100218</strain>
    </source>
</reference>
<evidence type="ECO:0000256" key="1">
    <source>
        <dbReference type="SAM" id="MobiDB-lite"/>
    </source>
</evidence>
<dbReference type="EMBL" id="JH767597">
    <property type="protein sequence ID" value="EON68494.1"/>
    <property type="molecule type" value="Genomic_DNA"/>
</dbReference>
<proteinExistence type="predicted"/>
<dbReference type="OMA" id="DAMEAMY"/>
<sequence length="423" mass="47525">MPFWRRLRDERRRRKSDASEGSLSSSDPRNDPGDLRAQLEQAHIEFEEPQTQLSEPPPETEAGKAQLLESHSATDLINPPTGISDEVPARPIQGLLAPPNGQHNQVHHSASTGALPRQGPYTEEYARTVAASADTINYDHVNLWIQYCEQHHGAKCSRRELDSLCTNEVDIILIDVRRKCLVRSTTASRYFAPSYVWGSVSQLQATTSNFESLTVHQALQHHSRAIPKVIKDAMEAMYSLGETYLWVDSLCILQDDVSVKHHQIANMAAIYSGAVLTIATVAARNANSSLPELWCKEPPLETGILSRLTLNSNDLDSGLSLLARAPGWVENIRKKEWNQAFAFYVEIIHEYSWKRLSYSYDVMNAFSGILSALEECFGWSFPHGLPEALFDYALMWVPADVVERRPHAPPGPNRHFPSWSWCG</sequence>
<organism evidence="3 4">
    <name type="scientific">Coniosporium apollinis (strain CBS 100218)</name>
    <name type="common">Rock-inhabiting black yeast</name>
    <dbReference type="NCBI Taxonomy" id="1168221"/>
    <lineage>
        <taxon>Eukaryota</taxon>
        <taxon>Fungi</taxon>
        <taxon>Dikarya</taxon>
        <taxon>Ascomycota</taxon>
        <taxon>Pezizomycotina</taxon>
        <taxon>Dothideomycetes</taxon>
        <taxon>Dothideomycetes incertae sedis</taxon>
        <taxon>Coniosporium</taxon>
    </lineage>
</organism>
<evidence type="ECO:0000259" key="2">
    <source>
        <dbReference type="Pfam" id="PF06985"/>
    </source>
</evidence>
<dbReference type="RefSeq" id="XP_007783811.1">
    <property type="nucleotide sequence ID" value="XM_007785621.1"/>
</dbReference>
<dbReference type="Proteomes" id="UP000016924">
    <property type="component" value="Unassembled WGS sequence"/>
</dbReference>
<dbReference type="PANTHER" id="PTHR33112:SF12">
    <property type="entry name" value="HETEROKARYON INCOMPATIBILITY DOMAIN-CONTAINING PROTEIN"/>
    <property type="match status" value="1"/>
</dbReference>
<dbReference type="HOGENOM" id="CLU_648922_0_0_1"/>
<accession>R7Z382</accession>
<dbReference type="GeneID" id="19905015"/>
<dbReference type="STRING" id="1168221.R7Z382"/>
<dbReference type="OrthoDB" id="5135333at2759"/>
<gene>
    <name evidence="3" type="ORF">W97_07704</name>
</gene>
<dbReference type="AlphaFoldDB" id="R7Z382"/>
<keyword evidence="4" id="KW-1185">Reference proteome</keyword>
<feature type="region of interest" description="Disordered" evidence="1">
    <location>
        <begin position="1"/>
        <end position="64"/>
    </location>
</feature>
<evidence type="ECO:0000313" key="4">
    <source>
        <dbReference type="Proteomes" id="UP000016924"/>
    </source>
</evidence>
<evidence type="ECO:0000313" key="3">
    <source>
        <dbReference type="EMBL" id="EON68494.1"/>
    </source>
</evidence>
<dbReference type="InterPro" id="IPR010730">
    <property type="entry name" value="HET"/>
</dbReference>
<feature type="domain" description="Heterokaryon incompatibility" evidence="2">
    <location>
        <begin position="190"/>
        <end position="292"/>
    </location>
</feature>
<dbReference type="PANTHER" id="PTHR33112">
    <property type="entry name" value="DOMAIN PROTEIN, PUTATIVE-RELATED"/>
    <property type="match status" value="1"/>
</dbReference>
<protein>
    <recommendedName>
        <fullName evidence="2">Heterokaryon incompatibility domain-containing protein</fullName>
    </recommendedName>
</protein>
<dbReference type="Pfam" id="PF06985">
    <property type="entry name" value="HET"/>
    <property type="match status" value="1"/>
</dbReference>
<feature type="compositionally biased region" description="Basic and acidic residues" evidence="1">
    <location>
        <begin position="1"/>
        <end position="10"/>
    </location>
</feature>
<name>R7Z382_CONA1</name>